<reference evidence="3" key="1">
    <citation type="journal article" date="2019" name="Int. J. Syst. Evol. Microbiol.">
        <title>The Global Catalogue of Microorganisms (GCM) 10K type strain sequencing project: providing services to taxonomists for standard genome sequencing and annotation.</title>
        <authorList>
            <consortium name="The Broad Institute Genomics Platform"/>
            <consortium name="The Broad Institute Genome Sequencing Center for Infectious Disease"/>
            <person name="Wu L."/>
            <person name="Ma J."/>
        </authorList>
    </citation>
    <scope>NUCLEOTIDE SEQUENCE [LARGE SCALE GENOMIC DNA]</scope>
    <source>
        <strain evidence="3">CCUG 55250</strain>
    </source>
</reference>
<organism evidence="2 3">
    <name type="scientific">Larkinella bovis</name>
    <dbReference type="NCBI Taxonomy" id="683041"/>
    <lineage>
        <taxon>Bacteria</taxon>
        <taxon>Pseudomonadati</taxon>
        <taxon>Bacteroidota</taxon>
        <taxon>Cytophagia</taxon>
        <taxon>Cytophagales</taxon>
        <taxon>Spirosomataceae</taxon>
        <taxon>Larkinella</taxon>
    </lineage>
</organism>
<keyword evidence="1" id="KW-1133">Transmembrane helix</keyword>
<feature type="transmembrane region" description="Helical" evidence="1">
    <location>
        <begin position="81"/>
        <end position="99"/>
    </location>
</feature>
<keyword evidence="3" id="KW-1185">Reference proteome</keyword>
<name>A0ABW0I635_9BACT</name>
<dbReference type="EMBL" id="JBHSMA010000001">
    <property type="protein sequence ID" value="MFC5408050.1"/>
    <property type="molecule type" value="Genomic_DNA"/>
</dbReference>
<keyword evidence="1" id="KW-0812">Transmembrane</keyword>
<evidence type="ECO:0000313" key="2">
    <source>
        <dbReference type="EMBL" id="MFC5408050.1"/>
    </source>
</evidence>
<dbReference type="RefSeq" id="WP_379840737.1">
    <property type="nucleotide sequence ID" value="NZ_JBHSMA010000001.1"/>
</dbReference>
<gene>
    <name evidence="2" type="ORF">ACFPMF_01925</name>
</gene>
<comment type="caution">
    <text evidence="2">The sequence shown here is derived from an EMBL/GenBank/DDBJ whole genome shotgun (WGS) entry which is preliminary data.</text>
</comment>
<evidence type="ECO:0000256" key="1">
    <source>
        <dbReference type="SAM" id="Phobius"/>
    </source>
</evidence>
<evidence type="ECO:0000313" key="3">
    <source>
        <dbReference type="Proteomes" id="UP001596106"/>
    </source>
</evidence>
<dbReference type="Proteomes" id="UP001596106">
    <property type="component" value="Unassembled WGS sequence"/>
</dbReference>
<keyword evidence="1" id="KW-0472">Membrane</keyword>
<accession>A0ABW0I635</accession>
<proteinExistence type="predicted"/>
<sequence>MGFIRNITLTVGLIWAVFFRVYPAVTGTTPHPHFVPQTTVKQAIHLAGPASDAAVFLLQDEDERVAPALDRDLLPALPPDWLTLLLPAFLALPPVLVTIRKPAIHHQPYYLLYCALRIPIA</sequence>
<protein>
    <submittedName>
        <fullName evidence="2">Uncharacterized protein</fullName>
    </submittedName>
</protein>